<organism evidence="1 2">
    <name type="scientific">Ancylostoma ceylanicum</name>
    <dbReference type="NCBI Taxonomy" id="53326"/>
    <lineage>
        <taxon>Eukaryota</taxon>
        <taxon>Metazoa</taxon>
        <taxon>Ecdysozoa</taxon>
        <taxon>Nematoda</taxon>
        <taxon>Chromadorea</taxon>
        <taxon>Rhabditida</taxon>
        <taxon>Rhabditina</taxon>
        <taxon>Rhabditomorpha</taxon>
        <taxon>Strongyloidea</taxon>
        <taxon>Ancylostomatidae</taxon>
        <taxon>Ancylostomatinae</taxon>
        <taxon>Ancylostoma</taxon>
    </lineage>
</organism>
<proteinExistence type="predicted"/>
<dbReference type="AlphaFoldDB" id="A0A016RYM3"/>
<evidence type="ECO:0000313" key="2">
    <source>
        <dbReference type="Proteomes" id="UP000024635"/>
    </source>
</evidence>
<reference evidence="2" key="1">
    <citation type="journal article" date="2015" name="Nat. Genet.">
        <title>The genome and transcriptome of the zoonotic hookworm Ancylostoma ceylanicum identify infection-specific gene families.</title>
        <authorList>
            <person name="Schwarz E.M."/>
            <person name="Hu Y."/>
            <person name="Antoshechkin I."/>
            <person name="Miller M.M."/>
            <person name="Sternberg P.W."/>
            <person name="Aroian R.V."/>
        </authorList>
    </citation>
    <scope>NUCLEOTIDE SEQUENCE</scope>
    <source>
        <strain evidence="2">HY135</strain>
    </source>
</reference>
<dbReference type="EMBL" id="JARK01001676">
    <property type="protein sequence ID" value="EYB83197.1"/>
    <property type="molecule type" value="Genomic_DNA"/>
</dbReference>
<accession>A0A016RYM3</accession>
<protein>
    <submittedName>
        <fullName evidence="1">Uncharacterized protein</fullName>
    </submittedName>
</protein>
<comment type="caution">
    <text evidence="1">The sequence shown here is derived from an EMBL/GenBank/DDBJ whole genome shotgun (WGS) entry which is preliminary data.</text>
</comment>
<keyword evidence="2" id="KW-1185">Reference proteome</keyword>
<sequence length="79" mass="8912">MTKTPPLEGPKYSLLGAEAGFAPGCAGSWPQQQCLVNTYWPVRSMRSKVIRLFAGKFIPANRYKPRHESRVNKQLLHIS</sequence>
<dbReference type="Proteomes" id="UP000024635">
    <property type="component" value="Unassembled WGS sequence"/>
</dbReference>
<evidence type="ECO:0000313" key="1">
    <source>
        <dbReference type="EMBL" id="EYB83197.1"/>
    </source>
</evidence>
<gene>
    <name evidence="1" type="primary">Acey_s0340.g2978</name>
    <name evidence="1" type="ORF">Y032_0340g2978</name>
</gene>
<name>A0A016RYM3_9BILA</name>